<dbReference type="Proteomes" id="UP000629468">
    <property type="component" value="Unassembled WGS sequence"/>
</dbReference>
<proteinExistence type="predicted"/>
<evidence type="ECO:0000313" key="2">
    <source>
        <dbReference type="Proteomes" id="UP000629468"/>
    </source>
</evidence>
<organism evidence="1 2">
    <name type="scientific">Agaricus bisporus var. burnettii</name>
    <dbReference type="NCBI Taxonomy" id="192524"/>
    <lineage>
        <taxon>Eukaryota</taxon>
        <taxon>Fungi</taxon>
        <taxon>Dikarya</taxon>
        <taxon>Basidiomycota</taxon>
        <taxon>Agaricomycotina</taxon>
        <taxon>Agaricomycetes</taxon>
        <taxon>Agaricomycetidae</taxon>
        <taxon>Agaricales</taxon>
        <taxon>Agaricineae</taxon>
        <taxon>Agaricaceae</taxon>
        <taxon>Agaricus</taxon>
    </lineage>
</organism>
<reference evidence="1 2" key="1">
    <citation type="journal article" name="Sci. Rep.">
        <title>Telomere-to-telomere assembled and centromere annotated genomes of the two main subspecies of the button mushroom Agaricus bisporus reveal especially polymorphic chromosome ends.</title>
        <authorList>
            <person name="Sonnenberg A.S.M."/>
            <person name="Sedaghat-Telgerd N."/>
            <person name="Lavrijssen B."/>
            <person name="Ohm R.A."/>
            <person name="Hendrickx P.M."/>
            <person name="Scholtmeijer K."/>
            <person name="Baars J.J.P."/>
            <person name="van Peer A."/>
        </authorList>
    </citation>
    <scope>NUCLEOTIDE SEQUENCE [LARGE SCALE GENOMIC DNA]</scope>
    <source>
        <strain evidence="1 2">H119_p4</strain>
    </source>
</reference>
<dbReference type="AlphaFoldDB" id="A0A8H7C6D9"/>
<gene>
    <name evidence="1" type="ORF">Agabi119p4_8522</name>
</gene>
<protein>
    <submittedName>
        <fullName evidence="1">Uncharacterized protein</fullName>
    </submittedName>
</protein>
<name>A0A8H7C6D9_AGABI</name>
<comment type="caution">
    <text evidence="1">The sequence shown here is derived from an EMBL/GenBank/DDBJ whole genome shotgun (WGS) entry which is preliminary data.</text>
</comment>
<sequence>MNAVESRAHSSSGPSSVVSEQAFCSSCQLSARHDVEISLPLELVRKSKDLSICPRWAALIVHSYSFGLLRCTNHTKDFPLAPRLISFVAKHDVPEEHIRMRLLLVRSLYIGCPPSEERHMVYLHDLGPCVALERLLSLCSELRSFILIGTHWPRFESLLPPHLDKITVGPMHNSISLRQLNSGPPIVYLTSAFTFLTDNEIEDIANYPTMKKIRRLCDANSMGPFWAVKQAFIAAHLQEYEIVICGTPDNTRFVRSLAEEILIEMDVDCSVTFREASLGSWINLVHQEFIDWRHHFIVSQ</sequence>
<dbReference type="EMBL" id="JABXXO010000011">
    <property type="protein sequence ID" value="KAF7763985.1"/>
    <property type="molecule type" value="Genomic_DNA"/>
</dbReference>
<accession>A0A8H7C6D9</accession>
<evidence type="ECO:0000313" key="1">
    <source>
        <dbReference type="EMBL" id="KAF7763985.1"/>
    </source>
</evidence>